<dbReference type="FunFam" id="3.30.565.10:FF:000010">
    <property type="entry name" value="Sensor histidine kinase RcsC"/>
    <property type="match status" value="1"/>
</dbReference>
<dbReference type="CDD" id="cd00082">
    <property type="entry name" value="HisKA"/>
    <property type="match status" value="1"/>
</dbReference>
<organism evidence="15 16">
    <name type="scientific">Pelagicoccus albus</name>
    <dbReference type="NCBI Taxonomy" id="415222"/>
    <lineage>
        <taxon>Bacteria</taxon>
        <taxon>Pseudomonadati</taxon>
        <taxon>Verrucomicrobiota</taxon>
        <taxon>Opitutia</taxon>
        <taxon>Puniceicoccales</taxon>
        <taxon>Pelagicoccaceae</taxon>
        <taxon>Pelagicoccus</taxon>
    </lineage>
</organism>
<dbReference type="SMART" id="SM00448">
    <property type="entry name" value="REC"/>
    <property type="match status" value="1"/>
</dbReference>
<dbReference type="InterPro" id="IPR004358">
    <property type="entry name" value="Sig_transdc_His_kin-like_C"/>
</dbReference>
<evidence type="ECO:0000256" key="9">
    <source>
        <dbReference type="ARBA" id="ARBA00064003"/>
    </source>
</evidence>
<dbReference type="SMART" id="SM00388">
    <property type="entry name" value="HisKA"/>
    <property type="match status" value="1"/>
</dbReference>
<evidence type="ECO:0000256" key="12">
    <source>
        <dbReference type="SAM" id="Phobius"/>
    </source>
</evidence>
<evidence type="ECO:0000256" key="8">
    <source>
        <dbReference type="ARBA" id="ARBA00023012"/>
    </source>
</evidence>
<accession>A0A7X1B8R1</accession>
<evidence type="ECO:0000259" key="14">
    <source>
        <dbReference type="PROSITE" id="PS50110"/>
    </source>
</evidence>
<reference evidence="15 16" key="1">
    <citation type="submission" date="2020-07" db="EMBL/GenBank/DDBJ databases">
        <authorList>
            <person name="Feng X."/>
        </authorList>
    </citation>
    <scope>NUCLEOTIDE SEQUENCE [LARGE SCALE GENOMIC DNA]</scope>
    <source>
        <strain evidence="15 16">JCM23202</strain>
    </source>
</reference>
<proteinExistence type="predicted"/>
<dbReference type="Gene3D" id="1.10.287.130">
    <property type="match status" value="1"/>
</dbReference>
<dbReference type="Gene3D" id="3.40.50.2300">
    <property type="match status" value="1"/>
</dbReference>
<keyword evidence="4" id="KW-0808">Transferase</keyword>
<dbReference type="RefSeq" id="WP_185661635.1">
    <property type="nucleotide sequence ID" value="NZ_CAWPOO010000013.1"/>
</dbReference>
<feature type="domain" description="Response regulatory" evidence="14">
    <location>
        <begin position="1109"/>
        <end position="1225"/>
    </location>
</feature>
<comment type="catalytic activity">
    <reaction evidence="1">
        <text>ATP + protein L-histidine = ADP + protein N-phospho-L-histidine.</text>
        <dbReference type="EC" id="2.7.13.3"/>
    </reaction>
</comment>
<keyword evidence="7" id="KW-0067">ATP-binding</keyword>
<evidence type="ECO:0000256" key="6">
    <source>
        <dbReference type="ARBA" id="ARBA00022777"/>
    </source>
</evidence>
<dbReference type="EC" id="2.7.13.3" evidence="2"/>
<dbReference type="SUPFAM" id="SSF52172">
    <property type="entry name" value="CheY-like"/>
    <property type="match status" value="1"/>
</dbReference>
<comment type="caution">
    <text evidence="15">The sequence shown here is derived from an EMBL/GenBank/DDBJ whole genome shotgun (WGS) entry which is preliminary data.</text>
</comment>
<dbReference type="InterPro" id="IPR015943">
    <property type="entry name" value="WD40/YVTN_repeat-like_dom_sf"/>
</dbReference>
<dbReference type="InterPro" id="IPR003661">
    <property type="entry name" value="HisK_dim/P_dom"/>
</dbReference>
<dbReference type="AlphaFoldDB" id="A0A7X1B8R1"/>
<dbReference type="PROSITE" id="PS50109">
    <property type="entry name" value="HIS_KIN"/>
    <property type="match status" value="1"/>
</dbReference>
<dbReference type="InterPro" id="IPR011123">
    <property type="entry name" value="Y_Y_Y"/>
</dbReference>
<dbReference type="PRINTS" id="PR00344">
    <property type="entry name" value="BCTRLSENSOR"/>
</dbReference>
<evidence type="ECO:0000259" key="13">
    <source>
        <dbReference type="PROSITE" id="PS50109"/>
    </source>
</evidence>
<dbReference type="SUPFAM" id="SSF50969">
    <property type="entry name" value="YVTN repeat-like/Quinoprotein amine dehydrogenase"/>
    <property type="match status" value="1"/>
</dbReference>
<evidence type="ECO:0000256" key="7">
    <source>
        <dbReference type="ARBA" id="ARBA00022840"/>
    </source>
</evidence>
<feature type="domain" description="Histidine kinase" evidence="13">
    <location>
        <begin position="844"/>
        <end position="1065"/>
    </location>
</feature>
<name>A0A7X1B8R1_9BACT</name>
<dbReference type="InterPro" id="IPR036097">
    <property type="entry name" value="HisK_dim/P_sf"/>
</dbReference>
<dbReference type="Gene3D" id="2.60.40.10">
    <property type="entry name" value="Immunoglobulins"/>
    <property type="match status" value="1"/>
</dbReference>
<evidence type="ECO:0000256" key="5">
    <source>
        <dbReference type="ARBA" id="ARBA00022741"/>
    </source>
</evidence>
<keyword evidence="3 11" id="KW-0597">Phosphoprotein</keyword>
<keyword evidence="8" id="KW-0902">Two-component regulatory system</keyword>
<dbReference type="SUPFAM" id="SSF63829">
    <property type="entry name" value="Calcium-dependent phosphotriesterase"/>
    <property type="match status" value="1"/>
</dbReference>
<dbReference type="InterPro" id="IPR036890">
    <property type="entry name" value="HATPase_C_sf"/>
</dbReference>
<dbReference type="Pfam" id="PF00512">
    <property type="entry name" value="HisKA"/>
    <property type="match status" value="1"/>
</dbReference>
<dbReference type="Pfam" id="PF00072">
    <property type="entry name" value="Response_reg"/>
    <property type="match status" value="1"/>
</dbReference>
<sequence length="1233" mass="137886">MDPYLPAKGTIASRWRLAAFLFLLQLLLVLTQTRDALSAPRQELGLPELKIHETEEIGSNSGGRFVSVDTNGRILFSSDGQLFAYDGTEWNQVSVSRRRQNEDMMSVREGPDGRLYVGGIGYWGRLKTDQQGRYQTEFLSSEEEQNKTSIEGFKRIEFCGGSVFFSGLSTLVRWSPQKGSTIWEIDRIDCVFTVDDETFVASSNAISRVEGDKLIPLVDLAPIRIGEGRFQASAPWTDGRIALYHNKWGLVLFDGKSFENISDGMESNPTWEWVKDMKRVDSETLALTTADDGICLLDSRGEIITTINQKRDYRFGECGEIAIAPDKSIWVCLSDGVAQILSPLNTTFIDERFGVPMNYFDMARLGSDLLLASSGGLYLAEYSATGQMTGFKKFEALQGGGILKMLGLGDRVLASSGQGIFLLQADKPPEKLLDIKDAYKLHKSTYGEKQILTVSTVEKLYITELLDDRLTLLDEIEVGDLSNKILDDARGDIWLERGISKIGRIHIEEGKYQYSEYGIESGLTSDQWISIWRYKNEVLFSTRKGPLRFDRDSGRFRVATDVANLIPESVEGLTRPAFSPSGDLWVLAEEHPTVLRLQKDGSFLPDPSPFEKLGSTMLDEIIFEEDGVVWITSSRQLIRIDDTSSASEHQIPPPSLVSILNPSTGGLLYHYNLPNTRWPQKLAHSDNSIQLHFTTPFYQQTRGIKYQYRLNGYSNEWSDPTSGSLINLERIPSGKFTFEIRGLIGESKLTPTTAVPIQIGIPLYKTWPAYFVYITIFVVSVWVVVLFRHNKLMKRQTLLEEKVRLQTKALREKNIQLHGAFLNERELKKKAEKANKAKSEFLAMVSHEIRTPLNCIIGMADNLLGTPLERDQAQMSRTIHSSGKTLVTIISDILDFSKIEAGKIEFEREPYSPKSIIDDVFNLFIQSCKEKNLSLKTQVGDQVPEVAIGDSIRIKQILINLVGNALKFTETGGIRIRLETKKSSTSKPQLLFTVQDTGVGIASEDMDELFKTFSQLDSSNTRKYGGTGLGLAICKKLVTQMNGNIGVSSELGQGSTFSFAIELVSASEEQTREFRNESFQLEVETDLHPQIAVPFDESQTPSIALEPRDVLLVEDNPINQQVTAMMLRRIGYTCDIVGNGDLAIETTEKKNYKVILMDIQMPGMDGFQCARKIRESLAEKTPPIIAVTAKSAESDRAQSVDAGMCCFLTKPLERPTLKKAIDKSLSAKSSPPR</sequence>
<dbReference type="Pfam" id="PF02518">
    <property type="entry name" value="HATPase_c"/>
    <property type="match status" value="1"/>
</dbReference>
<dbReference type="PANTHER" id="PTHR45339">
    <property type="entry name" value="HYBRID SIGNAL TRANSDUCTION HISTIDINE KINASE J"/>
    <property type="match status" value="1"/>
</dbReference>
<feature type="modified residue" description="4-aspartylphosphate" evidence="11">
    <location>
        <position position="1158"/>
    </location>
</feature>
<keyword evidence="12" id="KW-0472">Membrane</keyword>
<dbReference type="InterPro" id="IPR011044">
    <property type="entry name" value="Quino_amine_DH_bsu"/>
</dbReference>
<dbReference type="Gene3D" id="3.30.565.10">
    <property type="entry name" value="Histidine kinase-like ATPase, C-terminal domain"/>
    <property type="match status" value="1"/>
</dbReference>
<dbReference type="InterPro" id="IPR001789">
    <property type="entry name" value="Sig_transdc_resp-reg_receiver"/>
</dbReference>
<keyword evidence="12" id="KW-0812">Transmembrane</keyword>
<dbReference type="InterPro" id="IPR005467">
    <property type="entry name" value="His_kinase_dom"/>
</dbReference>
<dbReference type="Gene3D" id="2.130.10.10">
    <property type="entry name" value="YVTN repeat-like/Quinoprotein amine dehydrogenase"/>
    <property type="match status" value="1"/>
</dbReference>
<protein>
    <recommendedName>
        <fullName evidence="10">Sensory/regulatory protein RpfC</fullName>
        <ecNumber evidence="2">2.7.13.3</ecNumber>
    </recommendedName>
</protein>
<dbReference type="CDD" id="cd16922">
    <property type="entry name" value="HATPase_EvgS-ArcB-TorS-like"/>
    <property type="match status" value="1"/>
</dbReference>
<evidence type="ECO:0000256" key="1">
    <source>
        <dbReference type="ARBA" id="ARBA00000085"/>
    </source>
</evidence>
<dbReference type="Pfam" id="PF07495">
    <property type="entry name" value="Y_Y_Y"/>
    <property type="match status" value="1"/>
</dbReference>
<dbReference type="InterPro" id="IPR003594">
    <property type="entry name" value="HATPase_dom"/>
</dbReference>
<comment type="subunit">
    <text evidence="9">At low DSF concentrations, interacts with RpfF.</text>
</comment>
<evidence type="ECO:0000256" key="4">
    <source>
        <dbReference type="ARBA" id="ARBA00022679"/>
    </source>
</evidence>
<dbReference type="PROSITE" id="PS50110">
    <property type="entry name" value="RESPONSE_REGULATORY"/>
    <property type="match status" value="1"/>
</dbReference>
<dbReference type="InterPro" id="IPR011006">
    <property type="entry name" value="CheY-like_superfamily"/>
</dbReference>
<evidence type="ECO:0000313" key="16">
    <source>
        <dbReference type="Proteomes" id="UP000526501"/>
    </source>
</evidence>
<dbReference type="CDD" id="cd17546">
    <property type="entry name" value="REC_hyHK_CKI1_RcsC-like"/>
    <property type="match status" value="1"/>
</dbReference>
<evidence type="ECO:0000256" key="11">
    <source>
        <dbReference type="PROSITE-ProRule" id="PRU00169"/>
    </source>
</evidence>
<evidence type="ECO:0000256" key="2">
    <source>
        <dbReference type="ARBA" id="ARBA00012438"/>
    </source>
</evidence>
<dbReference type="PANTHER" id="PTHR45339:SF1">
    <property type="entry name" value="HYBRID SIGNAL TRANSDUCTION HISTIDINE KINASE J"/>
    <property type="match status" value="1"/>
</dbReference>
<dbReference type="Proteomes" id="UP000526501">
    <property type="component" value="Unassembled WGS sequence"/>
</dbReference>
<gene>
    <name evidence="15" type="ORF">H5P27_17075</name>
</gene>
<evidence type="ECO:0000256" key="10">
    <source>
        <dbReference type="ARBA" id="ARBA00068150"/>
    </source>
</evidence>
<dbReference type="SMART" id="SM00387">
    <property type="entry name" value="HATPase_c"/>
    <property type="match status" value="1"/>
</dbReference>
<keyword evidence="12" id="KW-1133">Transmembrane helix</keyword>
<dbReference type="SUPFAM" id="SSF55874">
    <property type="entry name" value="ATPase domain of HSP90 chaperone/DNA topoisomerase II/histidine kinase"/>
    <property type="match status" value="1"/>
</dbReference>
<dbReference type="GO" id="GO:0005524">
    <property type="term" value="F:ATP binding"/>
    <property type="evidence" value="ECO:0007669"/>
    <property type="project" value="UniProtKB-KW"/>
</dbReference>
<keyword evidence="6" id="KW-0418">Kinase</keyword>
<dbReference type="EMBL" id="JACHVC010000013">
    <property type="protein sequence ID" value="MBC2607769.1"/>
    <property type="molecule type" value="Genomic_DNA"/>
</dbReference>
<evidence type="ECO:0000313" key="15">
    <source>
        <dbReference type="EMBL" id="MBC2607769.1"/>
    </source>
</evidence>
<dbReference type="InterPro" id="IPR013783">
    <property type="entry name" value="Ig-like_fold"/>
</dbReference>
<dbReference type="GO" id="GO:0000155">
    <property type="term" value="F:phosphorelay sensor kinase activity"/>
    <property type="evidence" value="ECO:0007669"/>
    <property type="project" value="InterPro"/>
</dbReference>
<keyword evidence="16" id="KW-1185">Reference proteome</keyword>
<feature type="transmembrane region" description="Helical" evidence="12">
    <location>
        <begin position="767"/>
        <end position="787"/>
    </location>
</feature>
<dbReference type="FunFam" id="1.10.287.130:FF:000002">
    <property type="entry name" value="Two-component osmosensing histidine kinase"/>
    <property type="match status" value="1"/>
</dbReference>
<dbReference type="SUPFAM" id="SSF47384">
    <property type="entry name" value="Homodimeric domain of signal transducing histidine kinase"/>
    <property type="match status" value="1"/>
</dbReference>
<evidence type="ECO:0000256" key="3">
    <source>
        <dbReference type="ARBA" id="ARBA00022553"/>
    </source>
</evidence>
<keyword evidence="5" id="KW-0547">Nucleotide-binding</keyword>